<name>A0ABU6SVL5_9FABA</name>
<evidence type="ECO:0000313" key="2">
    <source>
        <dbReference type="Proteomes" id="UP001341840"/>
    </source>
</evidence>
<evidence type="ECO:0000313" key="1">
    <source>
        <dbReference type="EMBL" id="MED6140412.1"/>
    </source>
</evidence>
<accession>A0ABU6SVL5</accession>
<sequence>KKSKRNGKSLKKKKAKNKAWNWSPWRAWHHVCTMSERGSNVMPTKLGMKQAPHPRVTKHITSKHGLDMTHLKHSKLTKDAKAQVPSHVWPMPRRGPNVVHHQLTNLKQHSSMSCLDHVQACAKRDTHEANSSCPSSNMGKQATFGRRGPNVVPYASLKRDSIFIRSIKPKSQASKCYFQ</sequence>
<dbReference type="Proteomes" id="UP001341840">
    <property type="component" value="Unassembled WGS sequence"/>
</dbReference>
<organism evidence="1 2">
    <name type="scientific">Stylosanthes scabra</name>
    <dbReference type="NCBI Taxonomy" id="79078"/>
    <lineage>
        <taxon>Eukaryota</taxon>
        <taxon>Viridiplantae</taxon>
        <taxon>Streptophyta</taxon>
        <taxon>Embryophyta</taxon>
        <taxon>Tracheophyta</taxon>
        <taxon>Spermatophyta</taxon>
        <taxon>Magnoliopsida</taxon>
        <taxon>eudicotyledons</taxon>
        <taxon>Gunneridae</taxon>
        <taxon>Pentapetalae</taxon>
        <taxon>rosids</taxon>
        <taxon>fabids</taxon>
        <taxon>Fabales</taxon>
        <taxon>Fabaceae</taxon>
        <taxon>Papilionoideae</taxon>
        <taxon>50 kb inversion clade</taxon>
        <taxon>dalbergioids sensu lato</taxon>
        <taxon>Dalbergieae</taxon>
        <taxon>Pterocarpus clade</taxon>
        <taxon>Stylosanthes</taxon>
    </lineage>
</organism>
<dbReference type="EMBL" id="JASCZI010062367">
    <property type="protein sequence ID" value="MED6140412.1"/>
    <property type="molecule type" value="Genomic_DNA"/>
</dbReference>
<keyword evidence="2" id="KW-1185">Reference proteome</keyword>
<reference evidence="1 2" key="1">
    <citation type="journal article" date="2023" name="Plants (Basel)">
        <title>Bridging the Gap: Combining Genomics and Transcriptomics Approaches to Understand Stylosanthes scabra, an Orphan Legume from the Brazilian Caatinga.</title>
        <authorList>
            <person name="Ferreira-Neto J.R.C."/>
            <person name="da Silva M.D."/>
            <person name="Binneck E."/>
            <person name="de Melo N.F."/>
            <person name="da Silva R.H."/>
            <person name="de Melo A.L.T.M."/>
            <person name="Pandolfi V."/>
            <person name="Bustamante F.O."/>
            <person name="Brasileiro-Vidal A.C."/>
            <person name="Benko-Iseppon A.M."/>
        </authorList>
    </citation>
    <scope>NUCLEOTIDE SEQUENCE [LARGE SCALE GENOMIC DNA]</scope>
    <source>
        <tissue evidence="1">Leaves</tissue>
    </source>
</reference>
<proteinExistence type="predicted"/>
<feature type="non-terminal residue" evidence="1">
    <location>
        <position position="1"/>
    </location>
</feature>
<protein>
    <submittedName>
        <fullName evidence="1">Uncharacterized protein</fullName>
    </submittedName>
</protein>
<gene>
    <name evidence="1" type="ORF">PIB30_092963</name>
</gene>
<comment type="caution">
    <text evidence="1">The sequence shown here is derived from an EMBL/GenBank/DDBJ whole genome shotgun (WGS) entry which is preliminary data.</text>
</comment>